<dbReference type="InterPro" id="IPR028992">
    <property type="entry name" value="Hedgehog/Intein_dom"/>
</dbReference>
<dbReference type="GO" id="GO:0016539">
    <property type="term" value="P:intein-mediated protein splicing"/>
    <property type="evidence" value="ECO:0007669"/>
    <property type="project" value="InterPro"/>
</dbReference>
<evidence type="ECO:0000259" key="1">
    <source>
        <dbReference type="Pfam" id="PF13403"/>
    </source>
</evidence>
<dbReference type="InterPro" id="IPR006141">
    <property type="entry name" value="Intein_N"/>
</dbReference>
<dbReference type="SUPFAM" id="SSF51294">
    <property type="entry name" value="Hedgehog/intein (Hint) domain"/>
    <property type="match status" value="1"/>
</dbReference>
<dbReference type="Proteomes" id="UP001165679">
    <property type="component" value="Unassembled WGS sequence"/>
</dbReference>
<accession>A0AA42CI47</accession>
<dbReference type="AlphaFoldDB" id="A0AA42CI47"/>
<protein>
    <submittedName>
        <fullName evidence="2">Hint domain-containing protein</fullName>
    </submittedName>
</protein>
<evidence type="ECO:0000313" key="2">
    <source>
        <dbReference type="EMBL" id="MCW3475520.1"/>
    </source>
</evidence>
<proteinExistence type="predicted"/>
<comment type="caution">
    <text evidence="2">The sequence shown here is derived from an EMBL/GenBank/DDBJ whole genome shotgun (WGS) entry which is preliminary data.</text>
</comment>
<dbReference type="PROSITE" id="PS50817">
    <property type="entry name" value="INTEIN_N_TER"/>
    <property type="match status" value="1"/>
</dbReference>
<dbReference type="InterPro" id="IPR036844">
    <property type="entry name" value="Hint_dom_sf"/>
</dbReference>
<name>A0AA42CI47_9PROT</name>
<reference evidence="2" key="1">
    <citation type="submission" date="2022-09" db="EMBL/GenBank/DDBJ databases">
        <title>Rhodovastum sp. nov. RN2-1 isolated from soil in Seongnam, South Korea.</title>
        <authorList>
            <person name="Le N.T."/>
        </authorList>
    </citation>
    <scope>NUCLEOTIDE SEQUENCE</scope>
    <source>
        <strain evidence="2">RN2-1</strain>
    </source>
</reference>
<gene>
    <name evidence="2" type="ORF">OL599_13130</name>
</gene>
<keyword evidence="3" id="KW-1185">Reference proteome</keyword>
<dbReference type="Pfam" id="PF13403">
    <property type="entry name" value="Hint_2"/>
    <property type="match status" value="1"/>
</dbReference>
<feature type="domain" description="Hedgehog/Intein (Hint)" evidence="1">
    <location>
        <begin position="22"/>
        <end position="156"/>
    </location>
</feature>
<reference evidence="2" key="2">
    <citation type="submission" date="2022-10" db="EMBL/GenBank/DDBJ databases">
        <authorList>
            <person name="Trinh H.N."/>
        </authorList>
    </citation>
    <scope>NUCLEOTIDE SEQUENCE</scope>
    <source>
        <strain evidence="2">RN2-1</strain>
    </source>
</reference>
<dbReference type="EMBL" id="JAPDNT010000009">
    <property type="protein sequence ID" value="MCW3475520.1"/>
    <property type="molecule type" value="Genomic_DNA"/>
</dbReference>
<evidence type="ECO:0000313" key="3">
    <source>
        <dbReference type="Proteomes" id="UP001165679"/>
    </source>
</evidence>
<sequence>MTDAAGNVVSYSGSPTGSPLIICFYPGTMIATPTGEVAVETLKIGDLVLTSEGKAEPVRWMGRQTVCTLFADPQRVLPIRVTAGALGENMPVRDLLVSPDHALLVDGILVHAGALVNGSTIRRERTVPVIFTYHHVELADQQLILAEGTPAETFVDNIDRLAFDNWDEHEALYGHLPSITELDLPRAKSARQLPAALRARLTGSIAA</sequence>
<dbReference type="Gene3D" id="2.170.16.10">
    <property type="entry name" value="Hedgehog/Intein (Hint) domain"/>
    <property type="match status" value="1"/>
</dbReference>
<organism evidence="2 3">
    <name type="scientific">Limobrevibacterium gyesilva</name>
    <dbReference type="NCBI Taxonomy" id="2991712"/>
    <lineage>
        <taxon>Bacteria</taxon>
        <taxon>Pseudomonadati</taxon>
        <taxon>Pseudomonadota</taxon>
        <taxon>Alphaproteobacteria</taxon>
        <taxon>Acetobacterales</taxon>
        <taxon>Acetobacteraceae</taxon>
        <taxon>Limobrevibacterium</taxon>
    </lineage>
</organism>